<keyword evidence="3" id="KW-0285">Flavoprotein</keyword>
<keyword evidence="4" id="KW-0288">FMN</keyword>
<dbReference type="Proteomes" id="UP000249065">
    <property type="component" value="Unassembled WGS sequence"/>
</dbReference>
<evidence type="ECO:0000313" key="8">
    <source>
        <dbReference type="Proteomes" id="UP000249065"/>
    </source>
</evidence>
<dbReference type="OrthoDB" id="9802510at2"/>
<evidence type="ECO:0000256" key="2">
    <source>
        <dbReference type="ARBA" id="ARBA00007118"/>
    </source>
</evidence>
<evidence type="ECO:0000256" key="4">
    <source>
        <dbReference type="ARBA" id="ARBA00022643"/>
    </source>
</evidence>
<gene>
    <name evidence="7" type="ORF">DOO78_20805</name>
</gene>
<evidence type="ECO:0000256" key="3">
    <source>
        <dbReference type="ARBA" id="ARBA00022630"/>
    </source>
</evidence>
<proteinExistence type="inferred from homology"/>
<feature type="domain" description="Nitroreductase" evidence="6">
    <location>
        <begin position="23"/>
        <end position="210"/>
    </location>
</feature>
<evidence type="ECO:0000256" key="1">
    <source>
        <dbReference type="ARBA" id="ARBA00001917"/>
    </source>
</evidence>
<reference evidence="8" key="1">
    <citation type="submission" date="2018-06" db="EMBL/GenBank/DDBJ databases">
        <authorList>
            <person name="Khan S.A."/>
        </authorList>
    </citation>
    <scope>NUCLEOTIDE SEQUENCE [LARGE SCALE GENOMIC DNA]</scope>
    <source>
        <strain evidence="8">DB-1506</strain>
    </source>
</reference>
<evidence type="ECO:0000259" key="6">
    <source>
        <dbReference type="Pfam" id="PF00881"/>
    </source>
</evidence>
<dbReference type="PANTHER" id="PTHR43673">
    <property type="entry name" value="NAD(P)H NITROREDUCTASE YDGI-RELATED"/>
    <property type="match status" value="1"/>
</dbReference>
<dbReference type="InterPro" id="IPR000415">
    <property type="entry name" value="Nitroreductase-like"/>
</dbReference>
<dbReference type="AlphaFoldDB" id="A0A327M4H9"/>
<comment type="similarity">
    <text evidence="2">Belongs to the nitroreductase family.</text>
</comment>
<protein>
    <submittedName>
        <fullName evidence="7">Nitroreductase</fullName>
    </submittedName>
</protein>
<comment type="cofactor">
    <cofactor evidence="1">
        <name>FMN</name>
        <dbReference type="ChEBI" id="CHEBI:58210"/>
    </cofactor>
</comment>
<dbReference type="SUPFAM" id="SSF55469">
    <property type="entry name" value="FMN-dependent nitroreductase-like"/>
    <property type="match status" value="1"/>
</dbReference>
<evidence type="ECO:0000313" key="7">
    <source>
        <dbReference type="EMBL" id="RAI57132.1"/>
    </source>
</evidence>
<organism evidence="7 8">
    <name type="scientific">Roseicella frigidaeris</name>
    <dbReference type="NCBI Taxonomy" id="2230885"/>
    <lineage>
        <taxon>Bacteria</taxon>
        <taxon>Pseudomonadati</taxon>
        <taxon>Pseudomonadota</taxon>
        <taxon>Alphaproteobacteria</taxon>
        <taxon>Acetobacterales</taxon>
        <taxon>Roseomonadaceae</taxon>
        <taxon>Roseicella</taxon>
    </lineage>
</organism>
<dbReference type="Gene3D" id="3.40.109.10">
    <property type="entry name" value="NADH Oxidase"/>
    <property type="match status" value="1"/>
</dbReference>
<accession>A0A327M4H9</accession>
<dbReference type="GO" id="GO:0016491">
    <property type="term" value="F:oxidoreductase activity"/>
    <property type="evidence" value="ECO:0007669"/>
    <property type="project" value="UniProtKB-KW"/>
</dbReference>
<comment type="caution">
    <text evidence="7">The sequence shown here is derived from an EMBL/GenBank/DDBJ whole genome shotgun (WGS) entry which is preliminary data.</text>
</comment>
<keyword evidence="5" id="KW-0560">Oxidoreductase</keyword>
<sequence>MDGEAPPGAASGQGAIEALETLLRTRHSCRGYRPDSVPRAVIERILAVAQRTPSWCNTQPWQAYVTSGAATEALRGAVLQAVREGAPAPDIPFPQEYLGVYRDRRRVSGLQLYAATGVAAGDREASRRQALENFRFFGAPHIAIVTTEAALGPYGAVDCGAYVNSFMLAAQALGVASIAQASLAMYAPILRARLGIPEGRQVLCGISFGYEDPAHPANAFRTDRAPLAEVVEWRDA</sequence>
<dbReference type="EMBL" id="QLIX01000021">
    <property type="protein sequence ID" value="RAI57132.1"/>
    <property type="molecule type" value="Genomic_DNA"/>
</dbReference>
<dbReference type="PANTHER" id="PTHR43673:SF2">
    <property type="entry name" value="NITROREDUCTASE"/>
    <property type="match status" value="1"/>
</dbReference>
<dbReference type="CDD" id="cd02136">
    <property type="entry name" value="PnbA_NfnB-like"/>
    <property type="match status" value="1"/>
</dbReference>
<evidence type="ECO:0000256" key="5">
    <source>
        <dbReference type="ARBA" id="ARBA00023002"/>
    </source>
</evidence>
<keyword evidence="8" id="KW-1185">Reference proteome</keyword>
<dbReference type="InterPro" id="IPR029479">
    <property type="entry name" value="Nitroreductase"/>
</dbReference>
<name>A0A327M4H9_9PROT</name>
<dbReference type="Pfam" id="PF00881">
    <property type="entry name" value="Nitroreductase"/>
    <property type="match status" value="1"/>
</dbReference>